<dbReference type="Proteomes" id="UP000036867">
    <property type="component" value="Unassembled WGS sequence"/>
</dbReference>
<evidence type="ECO:0000313" key="3">
    <source>
        <dbReference type="Proteomes" id="UP000036867"/>
    </source>
</evidence>
<dbReference type="PANTHER" id="PTHR46825">
    <property type="entry name" value="D-ALANYL-D-ALANINE-CARBOXYPEPTIDASE/ENDOPEPTIDASE AMPH"/>
    <property type="match status" value="1"/>
</dbReference>
<dbReference type="InterPro" id="IPR001466">
    <property type="entry name" value="Beta-lactam-related"/>
</dbReference>
<comment type="caution">
    <text evidence="2">The sequence shown here is derived from an EMBL/GenBank/DDBJ whole genome shotgun (WGS) entry which is preliminary data.</text>
</comment>
<keyword evidence="3" id="KW-1185">Reference proteome</keyword>
<accession>A0A0M0LDB6</accession>
<dbReference type="Pfam" id="PF00144">
    <property type="entry name" value="Beta-lactamase"/>
    <property type="match status" value="1"/>
</dbReference>
<dbReference type="PANTHER" id="PTHR46825:SF9">
    <property type="entry name" value="BETA-LACTAMASE-RELATED DOMAIN-CONTAINING PROTEIN"/>
    <property type="match status" value="1"/>
</dbReference>
<dbReference type="PATRIC" id="fig|263475.3.peg.3410"/>
<gene>
    <name evidence="2" type="ORF">AMD00_10905</name>
</gene>
<dbReference type="InterPro" id="IPR050491">
    <property type="entry name" value="AmpC-like"/>
</dbReference>
<evidence type="ECO:0000259" key="1">
    <source>
        <dbReference type="Pfam" id="PF00144"/>
    </source>
</evidence>
<proteinExistence type="predicted"/>
<organism evidence="2 3">
    <name type="scientific">Viridibacillus arvi</name>
    <dbReference type="NCBI Taxonomy" id="263475"/>
    <lineage>
        <taxon>Bacteria</taxon>
        <taxon>Bacillati</taxon>
        <taxon>Bacillota</taxon>
        <taxon>Bacilli</taxon>
        <taxon>Bacillales</taxon>
        <taxon>Caryophanaceae</taxon>
        <taxon>Viridibacillus</taxon>
    </lineage>
</organism>
<name>A0A0M0LDB6_9BACL</name>
<dbReference type="AlphaFoldDB" id="A0A0M0LDB6"/>
<feature type="domain" description="Beta-lactamase-related" evidence="1">
    <location>
        <begin position="10"/>
        <end position="358"/>
    </location>
</feature>
<dbReference type="InterPro" id="IPR012338">
    <property type="entry name" value="Beta-lactam/transpept-like"/>
</dbReference>
<evidence type="ECO:0000313" key="2">
    <source>
        <dbReference type="EMBL" id="KOO48912.1"/>
    </source>
</evidence>
<dbReference type="GeneID" id="301136603"/>
<dbReference type="RefSeq" id="WP_053417103.1">
    <property type="nucleotide sequence ID" value="NZ_LILB01000005.1"/>
</dbReference>
<sequence length="472" mass="53156">MKQETMMKEFDQYAGEMTKKYQIPGFAMGLAKDGQLFYENDFGYRNIEKELPLSSNTVFGIGSVTKSFTCVAILQLQEAGKLSVHDAVVKYLPEFKTNNEDYTKQMTIHHFMTHSAGIPPLPALTGAMRTSMLLDPTFEEEGKPDMDLSKIPSIETYEELMKDIANADFTLLGAPGTEFSYSNDCYALLGTIIERVSGISYEQYMKDYILDPAGMHQSVFHYEELKGHEDVATLYNSRKKDEETIVFESNNPWDAPAMRAAGFLKSTINDMVKYSEIFRNNGKVDSVQILTPESVELMTTPYIQCDHERYYGYGLMITPDYFGYRLIEHGGSIKGVAAQLNMIPELGLAGVSFTNLAGVPSTQLLYSAFAEQLGKSIHDCHFSLEEFDISPEKLNEFEGEFVSGEGSKVKLHVEAEKLHINVDGMQSIIKPIAEDTFLVNIKDSNLILRFKRDEKGTIVRIKCGYRQIPKVN</sequence>
<dbReference type="STRING" id="263475.AMD00_10905"/>
<dbReference type="SUPFAM" id="SSF56601">
    <property type="entry name" value="beta-lactamase/transpeptidase-like"/>
    <property type="match status" value="1"/>
</dbReference>
<dbReference type="Gene3D" id="3.40.710.10">
    <property type="entry name" value="DD-peptidase/beta-lactamase superfamily"/>
    <property type="match status" value="1"/>
</dbReference>
<dbReference type="EMBL" id="LILB01000005">
    <property type="protein sequence ID" value="KOO48912.1"/>
    <property type="molecule type" value="Genomic_DNA"/>
</dbReference>
<protein>
    <recommendedName>
        <fullName evidence="1">Beta-lactamase-related domain-containing protein</fullName>
    </recommendedName>
</protein>
<dbReference type="OrthoDB" id="9803467at2"/>
<reference evidence="3" key="1">
    <citation type="submission" date="2015-08" db="EMBL/GenBank/DDBJ databases">
        <title>Fjat-10028 dsm 16317.</title>
        <authorList>
            <person name="Liu B."/>
            <person name="Wang J."/>
            <person name="Zhu Y."/>
            <person name="Liu G."/>
            <person name="Chen Q."/>
            <person name="Chen Z."/>
            <person name="Lan J."/>
            <person name="Che J."/>
            <person name="Ge C."/>
            <person name="Shi H."/>
            <person name="Pan Z."/>
            <person name="Liu X."/>
        </authorList>
    </citation>
    <scope>NUCLEOTIDE SEQUENCE [LARGE SCALE GENOMIC DNA]</scope>
    <source>
        <strain evidence="3">DSM 16317</strain>
    </source>
</reference>